<comment type="caution">
    <text evidence="1">The sequence shown here is derived from an EMBL/GenBank/DDBJ whole genome shotgun (WGS) entry which is preliminary data.</text>
</comment>
<dbReference type="HOGENOM" id="CLU_3117973_0_0_9"/>
<gene>
    <name evidence="1" type="ORF">C823_05643</name>
</gene>
<organism evidence="1 2">
    <name type="scientific">Eubacterium plexicaudatum ASF492</name>
    <dbReference type="NCBI Taxonomy" id="1235802"/>
    <lineage>
        <taxon>Bacteria</taxon>
        <taxon>Bacillati</taxon>
        <taxon>Bacillota</taxon>
        <taxon>Clostridia</taxon>
        <taxon>Eubacteriales</taxon>
        <taxon>Eubacteriaceae</taxon>
        <taxon>Eubacterium</taxon>
    </lineage>
</organism>
<keyword evidence="2" id="KW-1185">Reference proteome</keyword>
<name>N1ZTA8_9FIRM</name>
<reference evidence="1 2" key="1">
    <citation type="journal article" date="2014" name="Genome Announc.">
        <title>Draft genome sequences of the altered schaedler flora, a defined bacterial community from gnotobiotic mice.</title>
        <authorList>
            <person name="Wannemuehler M.J."/>
            <person name="Overstreet A.M."/>
            <person name="Ward D.V."/>
            <person name="Phillips G.J."/>
        </authorList>
    </citation>
    <scope>NUCLEOTIDE SEQUENCE [LARGE SCALE GENOMIC DNA]</scope>
    <source>
        <strain evidence="1 2">ASF492</strain>
    </source>
</reference>
<proteinExistence type="predicted"/>
<sequence length="50" mass="6016">MQNKIWEQVGQFLNRLHCEDVTRDTAVEVYNVPYKVDTASERDWEISQSW</sequence>
<dbReference type="AlphaFoldDB" id="N1ZTA8"/>
<dbReference type="Proteomes" id="UP000012589">
    <property type="component" value="Unassembled WGS sequence"/>
</dbReference>
<dbReference type="PATRIC" id="fig|1235802.3.peg.5961"/>
<accession>N1ZTA8</accession>
<evidence type="ECO:0000313" key="2">
    <source>
        <dbReference type="Proteomes" id="UP000012589"/>
    </source>
</evidence>
<protein>
    <submittedName>
        <fullName evidence="1">Uncharacterized protein</fullName>
    </submittedName>
</protein>
<dbReference type="EMBL" id="AQFT01000174">
    <property type="protein sequence ID" value="EMZ19166.1"/>
    <property type="molecule type" value="Genomic_DNA"/>
</dbReference>
<evidence type="ECO:0000313" key="1">
    <source>
        <dbReference type="EMBL" id="EMZ19166.1"/>
    </source>
</evidence>